<dbReference type="Proteomes" id="UP000250744">
    <property type="component" value="Unassembled WGS sequence"/>
</dbReference>
<dbReference type="AlphaFoldDB" id="A0A364NR56"/>
<dbReference type="EMBL" id="QKRX01000002">
    <property type="protein sequence ID" value="RAU19512.1"/>
    <property type="molecule type" value="Genomic_DNA"/>
</dbReference>
<evidence type="ECO:0008006" key="3">
    <source>
        <dbReference type="Google" id="ProtNLM"/>
    </source>
</evidence>
<accession>A0A364NR56</accession>
<organism evidence="1 2">
    <name type="scientific">Nitrincola tibetensis</name>
    <dbReference type="NCBI Taxonomy" id="2219697"/>
    <lineage>
        <taxon>Bacteria</taxon>
        <taxon>Pseudomonadati</taxon>
        <taxon>Pseudomonadota</taxon>
        <taxon>Gammaproteobacteria</taxon>
        <taxon>Oceanospirillales</taxon>
        <taxon>Oceanospirillaceae</taxon>
        <taxon>Nitrincola</taxon>
    </lineage>
</organism>
<protein>
    <recommendedName>
        <fullName evidence="3">Type IV toxin-antitoxin system AbiEi family antitoxin domain-containing protein</fullName>
    </recommendedName>
</protein>
<gene>
    <name evidence="1" type="ORF">DN062_04220</name>
</gene>
<name>A0A364NR56_9GAMM</name>
<comment type="caution">
    <text evidence="1">The sequence shown here is derived from an EMBL/GenBank/DDBJ whole genome shotgun (WGS) entry which is preliminary data.</text>
</comment>
<evidence type="ECO:0000313" key="2">
    <source>
        <dbReference type="Proteomes" id="UP000250744"/>
    </source>
</evidence>
<proteinExistence type="predicted"/>
<reference evidence="1 2" key="1">
    <citation type="submission" date="2018-06" db="EMBL/GenBank/DDBJ databases">
        <title>Nitrincola tibetense sp. nov., isolated from Lake XuguoCo on Tibetan Plateau.</title>
        <authorList>
            <person name="Xing P."/>
        </authorList>
    </citation>
    <scope>NUCLEOTIDE SEQUENCE [LARGE SCALE GENOMIC DNA]</scope>
    <source>
        <strain evidence="2">xg18</strain>
    </source>
</reference>
<evidence type="ECO:0000313" key="1">
    <source>
        <dbReference type="EMBL" id="RAU19512.1"/>
    </source>
</evidence>
<keyword evidence="2" id="KW-1185">Reference proteome</keyword>
<dbReference type="OrthoDB" id="3181392at2"/>
<sequence>MKRGVPFPITGFYALGNHTSVQKSISRLAQEGVVVRVAKGFYVRPKPLASIPSIKTTASAEQVAKAWAKVNGYKLVSQGQEAAYRLGLQTQAPMKTVYWSNGPTREFSIGNQVVEVRHVCDQKLRWEKAPEGTFLRGLLVTPPESVDVSDLKKAGQRLSLTPAEIKIVAKKLSTVPMLNAWQSKLAQLEQAL</sequence>
<dbReference type="Pfam" id="PF19570">
    <property type="entry name" value="DUF6088"/>
    <property type="match status" value="1"/>
</dbReference>
<dbReference type="InterPro" id="IPR045738">
    <property type="entry name" value="DUF6088"/>
</dbReference>